<keyword evidence="2" id="KW-1185">Reference proteome</keyword>
<evidence type="ECO:0000313" key="1">
    <source>
        <dbReference type="EMBL" id="MEC4266697.1"/>
    </source>
</evidence>
<protein>
    <submittedName>
        <fullName evidence="1">Uncharacterized protein</fullName>
    </submittedName>
</protein>
<dbReference type="Proteomes" id="UP001355298">
    <property type="component" value="Unassembled WGS sequence"/>
</dbReference>
<dbReference type="RefSeq" id="WP_326279802.1">
    <property type="nucleotide sequence ID" value="NZ_JAYKYV010000017.1"/>
</dbReference>
<comment type="caution">
    <text evidence="1">The sequence shown here is derived from an EMBL/GenBank/DDBJ whole genome shotgun (WGS) entry which is preliminary data.</text>
</comment>
<organism evidence="1 2">
    <name type="scientific">Flagellimonas halotolerans</name>
    <dbReference type="NCBI Taxonomy" id="3112164"/>
    <lineage>
        <taxon>Bacteria</taxon>
        <taxon>Pseudomonadati</taxon>
        <taxon>Bacteroidota</taxon>
        <taxon>Flavobacteriia</taxon>
        <taxon>Flavobacteriales</taxon>
        <taxon>Flavobacteriaceae</taxon>
        <taxon>Flagellimonas</taxon>
    </lineage>
</organism>
<accession>A0ABU6IUN7</accession>
<evidence type="ECO:0000313" key="2">
    <source>
        <dbReference type="Proteomes" id="UP001355298"/>
    </source>
</evidence>
<name>A0ABU6IUN7_9FLAO</name>
<sequence>MKQIAKWQEQPFSWRKIDEQIGQSFKIHNQKNPNCDYKSFDWTTLTKKELDTLYHQIIDKALENYEYRLYVLFRWKINHEQFHNRAAASLATRIRQEEQRMKKHDIISTYFKKRWANMTPEEVEADRKWIIEQGRLRTPN</sequence>
<dbReference type="EMBL" id="JAYMGW010000017">
    <property type="protein sequence ID" value="MEC4266697.1"/>
    <property type="molecule type" value="Genomic_DNA"/>
</dbReference>
<reference evidence="1 2" key="1">
    <citation type="submission" date="2024-01" db="EMBL/GenBank/DDBJ databases">
        <title>The strains designed SYSU M86414 and SYSU M84420 isolated from the marine sediment in San Sha City (Hainan Province, China).</title>
        <authorList>
            <person name="Guo D."/>
        </authorList>
    </citation>
    <scope>NUCLEOTIDE SEQUENCE [LARGE SCALE GENOMIC DNA]</scope>
    <source>
        <strain evidence="1 2">SYSU M84420</strain>
    </source>
</reference>
<gene>
    <name evidence="1" type="ORF">VOP03_15175</name>
</gene>
<proteinExistence type="predicted"/>